<dbReference type="InterPro" id="IPR019734">
    <property type="entry name" value="TPR_rpt"/>
</dbReference>
<dbReference type="SUPFAM" id="SSF48452">
    <property type="entry name" value="TPR-like"/>
    <property type="match status" value="1"/>
</dbReference>
<feature type="transmembrane region" description="Helical" evidence="2">
    <location>
        <begin position="12"/>
        <end position="33"/>
    </location>
</feature>
<evidence type="ECO:0000313" key="4">
    <source>
        <dbReference type="EMBL" id="SEK44800.1"/>
    </source>
</evidence>
<evidence type="ECO:0000313" key="5">
    <source>
        <dbReference type="Proteomes" id="UP000185766"/>
    </source>
</evidence>
<keyword evidence="2" id="KW-1133">Transmembrane helix</keyword>
<keyword evidence="5" id="KW-1185">Reference proteome</keyword>
<dbReference type="STRING" id="1429083.GCA_001885685_01940"/>
<reference evidence="4 5" key="1">
    <citation type="submission" date="2016-10" db="EMBL/GenBank/DDBJ databases">
        <authorList>
            <person name="de Groot N.N."/>
        </authorList>
    </citation>
    <scope>NUCLEOTIDE SEQUENCE [LARGE SCALE GENOMIC DNA]</scope>
    <source>
        <strain evidence="4 5">JCM 19513</strain>
    </source>
</reference>
<gene>
    <name evidence="4" type="ORF">SAMN05216214_102270</name>
</gene>
<dbReference type="InterPro" id="IPR011990">
    <property type="entry name" value="TPR-like_helical_dom_sf"/>
</dbReference>
<dbReference type="InterPro" id="IPR057306">
    <property type="entry name" value="B-barrel_PelB_C"/>
</dbReference>
<proteinExistence type="predicted"/>
<evidence type="ECO:0000256" key="1">
    <source>
        <dbReference type="PROSITE-ProRule" id="PRU00339"/>
    </source>
</evidence>
<feature type="domain" description="PelB C-terminal" evidence="3">
    <location>
        <begin position="890"/>
        <end position="1210"/>
    </location>
</feature>
<dbReference type="SUPFAM" id="SSF144059">
    <property type="entry name" value="ImpE-like"/>
    <property type="match status" value="1"/>
</dbReference>
<dbReference type="AlphaFoldDB" id="A0A1H7H728"/>
<evidence type="ECO:0000256" key="2">
    <source>
        <dbReference type="SAM" id="Phobius"/>
    </source>
</evidence>
<sequence length="1213" mass="138178">MVNSTVAERPRLFSFGGLILIVVVVLVALMFAFPRQDVLQPHEGDTADAISLTYAELLLRSAPEDQALRQQLIEQLLAVGDFSRARKHLQRLRADDPATAYLALELAIQEVMADPTRLTLPLKRQLLQQMQALTAQMLAPRLRIKLADQALALGFPGIAAQLYAQLAEQDGQQAKHWLQQSARWYRAAGDEARAAEVYQRLLAQAAEGGEQQAYRLDVFYSMVAAGKGPQALRWLDTQLAALTANELDLQLLQAGLREAQGHSDFARARSYLQRWQALQPDDSAWLQQAFTLNLAAGFIHDAWPLGQQLLAQAPTPTLLRQMAQLAEWVGKPYEALPLWTELAKASGDAADYDHAWRLATSLFAYDQASDLLADLSQIKALSDEELNALVFVNEERGEPEVARTWLLGYLLRRPKERLAWLKLIQLHENMQLLAAEAESFAGMARYLPLSLEEYWRWADLHWRMFAPEQAWHVLRKVDDAQALLQRSEPALARRYWRLRADLAWELELDDDAQFALEQLLAISDKLTRDQEERLLELYRLRHPKKALALALKGWRKRGDQRLLLVALQLAEQLADWPLLAELLDEIHAKGLTEQFAAEPLFWMIKGTLAQRAGDLTQAQAIYIAMLSRFPGNPLVQERYLWFLLDNQLREPLPALLQQWRNAARSEQRLWLPFAAAHSLLGNYREALQWYQLHVQAKPDDLLGLAAYTDTMELAGWADSAWRMRQHLLRKWQTYRAQTQELLPEEFNTYLRLVNSLMGPNTARWLAEREATQGERYQGMLLAYWFEQWLDQLSRLNEVGQLDPWLAWAEQHNLRQPSFIRLQAALRRKNKQQLWQLLHSDELRDDEKAEITLQLGYDMRTVARALSVLNDTGPASRQATLRAQAQATLDRHPQGLQVAFGERDFGGLTFDGPQITVARGQGDGYWHAQLQRGRYHGDALNTARMGEEQQLRAYYEYPLADGHWALGIDGSWRSDSDRTGLFAERQWRYAEEDSLTLGVNWRTSTDETGLLYALGYKEGVFANGSINVTARDQLAWRGAYNRFALRDGDALGKGWQGGVEWAHTLLFHEPHWILRSGITWQENTREEQLPDAILASQGGVLRGFIGDDGIEQRATPADLLPARFGEVYVGSLWKRGIPGHLNRYMPQFTWLLDTQIGYQWPEKTTAYNVRFGLGVELLGDDELALLYGYSSAPSGSGGQPGGQWQLTYSTRFGR</sequence>
<evidence type="ECO:0000259" key="3">
    <source>
        <dbReference type="Pfam" id="PF24604"/>
    </source>
</evidence>
<organism evidence="4 5">
    <name type="scientific">Atopomonas hussainii</name>
    <dbReference type="NCBI Taxonomy" id="1429083"/>
    <lineage>
        <taxon>Bacteria</taxon>
        <taxon>Pseudomonadati</taxon>
        <taxon>Pseudomonadota</taxon>
        <taxon>Gammaproteobacteria</taxon>
        <taxon>Pseudomonadales</taxon>
        <taxon>Pseudomonadaceae</taxon>
        <taxon>Atopomonas</taxon>
    </lineage>
</organism>
<keyword evidence="2" id="KW-0472">Membrane</keyword>
<name>A0A1H7H728_9GAMM</name>
<dbReference type="PROSITE" id="PS50005">
    <property type="entry name" value="TPR"/>
    <property type="match status" value="1"/>
</dbReference>
<dbReference type="EMBL" id="FOAS01000002">
    <property type="protein sequence ID" value="SEK44800.1"/>
    <property type="molecule type" value="Genomic_DNA"/>
</dbReference>
<keyword evidence="2" id="KW-0812">Transmembrane</keyword>
<protein>
    <submittedName>
        <fullName evidence="4">Tetratricopeptide repeat-containing protein</fullName>
    </submittedName>
</protein>
<keyword evidence="1" id="KW-0802">TPR repeat</keyword>
<feature type="repeat" description="TPR" evidence="1">
    <location>
        <begin position="667"/>
        <end position="700"/>
    </location>
</feature>
<dbReference type="Gene3D" id="1.25.40.10">
    <property type="entry name" value="Tetratricopeptide repeat domain"/>
    <property type="match status" value="1"/>
</dbReference>
<dbReference type="Proteomes" id="UP000185766">
    <property type="component" value="Unassembled WGS sequence"/>
</dbReference>
<dbReference type="Pfam" id="PF24604">
    <property type="entry name" value="B-barrel_PelB_C"/>
    <property type="match status" value="1"/>
</dbReference>
<dbReference type="RefSeq" id="WP_074864911.1">
    <property type="nucleotide sequence ID" value="NZ_FOAS01000002.1"/>
</dbReference>
<accession>A0A1H7H728</accession>
<dbReference type="Pfam" id="PF13429">
    <property type="entry name" value="TPR_15"/>
    <property type="match status" value="1"/>
</dbReference>